<feature type="chain" id="PRO_5045471403" evidence="1">
    <location>
        <begin position="29"/>
        <end position="1211"/>
    </location>
</feature>
<proteinExistence type="predicted"/>
<name>A0ABP0LNN1_9DINO</name>
<keyword evidence="3" id="KW-1185">Reference proteome</keyword>
<gene>
    <name evidence="2" type="ORF">CCMP2556_LOCUS21941</name>
</gene>
<dbReference type="SUPFAM" id="SSF53335">
    <property type="entry name" value="S-adenosyl-L-methionine-dependent methyltransferases"/>
    <property type="match status" value="1"/>
</dbReference>
<keyword evidence="1" id="KW-0732">Signal</keyword>
<evidence type="ECO:0000256" key="1">
    <source>
        <dbReference type="SAM" id="SignalP"/>
    </source>
</evidence>
<dbReference type="Pfam" id="PF13578">
    <property type="entry name" value="Methyltransf_24"/>
    <property type="match status" value="1"/>
</dbReference>
<protein>
    <submittedName>
        <fullName evidence="2">Uncharacterized protein</fullName>
    </submittedName>
</protein>
<comment type="caution">
    <text evidence="2">The sequence shown here is derived from an EMBL/GenBank/DDBJ whole genome shotgun (WGS) entry which is preliminary data.</text>
</comment>
<dbReference type="Proteomes" id="UP001642484">
    <property type="component" value="Unassembled WGS sequence"/>
</dbReference>
<dbReference type="InterPro" id="IPR029063">
    <property type="entry name" value="SAM-dependent_MTases_sf"/>
</dbReference>
<feature type="signal peptide" evidence="1">
    <location>
        <begin position="1"/>
        <end position="28"/>
    </location>
</feature>
<dbReference type="EMBL" id="CAXAMN010013436">
    <property type="protein sequence ID" value="CAK9040811.1"/>
    <property type="molecule type" value="Genomic_DNA"/>
</dbReference>
<sequence length="1211" mass="134876">MDAITRGGLGGAIWTAILLVTHPPGLLASTVRTAVTAVDWLDCRGAAFAPQWSELALLSGLPEQIRPLPPPIVKLIEELEPSCQARKDVASLLAWTGEKPEADYEAMDSLRWWINASYEVTVKEGHAFCLYGCITVLFLLAFNELAWLMNSAAEPSEAEAEQSLQYIFVSLHYARSLLGDHSTLDLVSSSVWPANLPGKIKELFLKTEEVITGTPPPAVAETPPTALDLARRWQPCDPLLHQGCWPAGPARAQRWARGDGAALVMLFIGEHAPFANTVWQCISSAAMALSVSLRPIFAGAFYACQGLPSACENDVAKDWFRAWMTRWPLEGDEALQVADMDSEAMGLMKAIQGHPDPDASRPDFLLCGDTVLFCHLLRRAGFFRDIPALHMYGMVFLQYVPVSWRTTMMQDFADFWKTLGVHEPAGVNIEVLGLQLQWQMGIAIPFVPSSGTSDSAGVLYQPPGGAEATANAAAAAAPSTAQRRVVLLKSGFFALAPGRVFDVVLRRLTHDVHDGTKRPSGATGRTTWHFWGTETTKVFLNFATMASYSCAVYVAPEFSQLLLRDVYGIGLPVLAPEILWHQRLLQHMFASWGQLHNEHDVGRRPPESKQQDQAAVFHAADTWKFPPFYNPLEHPPEHLKFWLPLAEVHRWPHVVPFASLTELLRLVETVDLRAVSARMQVESRRIAANCRSFYRQSLLHLINQRVLAPRNCRLFHSADSVNWHKFQAIDPCLYELQSYQTNCFDSAPSGALIHEALQILEQIGQAELSKYISATTMVLEQSNQIGFDPMASTAFLAGERLEGLPGYGQPGSRARVYYELACQSAHLLAHNVLSLCHKLSGSLLDEQQMQRKVKMLHIARHLSSDMHRQAGYFFRIAIELLGHWQLTGSCSQREDVAQVLANSLQSHWKNMAKALEELGWQHQSYAPGMGSTSNVLVERMTSPALVDFWMKLVEGVMSTTCLDLVLNLVILVSYLAEDAVRLKTHLFAQLYLTELRLSPPGTAAEGVAVALPVDRAAPASRGHVPFVFRRWRCCLRYHVLLQLLEEIAQQRAQETKTPVSVSMIEIGVHTASTARFLLDRAPFLHWTGIDPYEDHSGDALFHEASRHLARFGHRARLLRRRSEEAWETSGALHGVELHSVDLLFVDGDHDYNATFQDLVAWARFVRPGGIVAGHDIFNPVNDGVTEAVEDLLRGKNVVVNFATDHVFWWHT</sequence>
<reference evidence="2 3" key="1">
    <citation type="submission" date="2024-02" db="EMBL/GenBank/DDBJ databases">
        <authorList>
            <person name="Chen Y."/>
            <person name="Shah S."/>
            <person name="Dougan E. K."/>
            <person name="Thang M."/>
            <person name="Chan C."/>
        </authorList>
    </citation>
    <scope>NUCLEOTIDE SEQUENCE [LARGE SCALE GENOMIC DNA]</scope>
</reference>
<evidence type="ECO:0000313" key="2">
    <source>
        <dbReference type="EMBL" id="CAK9040811.1"/>
    </source>
</evidence>
<accession>A0ABP0LNN1</accession>
<organism evidence="2 3">
    <name type="scientific">Durusdinium trenchii</name>
    <dbReference type="NCBI Taxonomy" id="1381693"/>
    <lineage>
        <taxon>Eukaryota</taxon>
        <taxon>Sar</taxon>
        <taxon>Alveolata</taxon>
        <taxon>Dinophyceae</taxon>
        <taxon>Suessiales</taxon>
        <taxon>Symbiodiniaceae</taxon>
        <taxon>Durusdinium</taxon>
    </lineage>
</organism>
<dbReference type="Gene3D" id="3.40.50.150">
    <property type="entry name" value="Vaccinia Virus protein VP39"/>
    <property type="match status" value="1"/>
</dbReference>
<evidence type="ECO:0000313" key="3">
    <source>
        <dbReference type="Proteomes" id="UP001642484"/>
    </source>
</evidence>